<proteinExistence type="inferred from homology"/>
<organism evidence="4 5">
    <name type="scientific">Tractidigestivibacter scatoligenes</name>
    <name type="common">Olsenella scatoligenes</name>
    <dbReference type="NCBI Taxonomy" id="1299998"/>
    <lineage>
        <taxon>Bacteria</taxon>
        <taxon>Bacillati</taxon>
        <taxon>Actinomycetota</taxon>
        <taxon>Coriobacteriia</taxon>
        <taxon>Coriobacteriales</taxon>
        <taxon>Atopobiaceae</taxon>
        <taxon>Tractidigestivibacter</taxon>
    </lineage>
</organism>
<dbReference type="EMBL" id="LOJF01000001">
    <property type="protein sequence ID" value="KUH59188.1"/>
    <property type="molecule type" value="Genomic_DNA"/>
</dbReference>
<comment type="caution">
    <text evidence="4">The sequence shown here is derived from an EMBL/GenBank/DDBJ whole genome shotgun (WGS) entry which is preliminary data.</text>
</comment>
<dbReference type="InterPro" id="IPR023312">
    <property type="entry name" value="Put_nitroreductase_C_bac"/>
</dbReference>
<sequence>MNSKNFQDLVRSSRSYRRFAEEEPLCYGDLAALVNAARFAPSGNNMQVLRFHIVVEPAERSAVFSRLHWAALLRDWDGPAAGERPTGYIAVCAPKALATNLVRLIDTGIAAQTIALAAASRGLGCCMLKSFDPDVNEVMGVSAEDYVTELVLALGVRGERVVLETSESEHGLAYWRDEEGTHHVPKLALENLLI</sequence>
<dbReference type="Pfam" id="PF00881">
    <property type="entry name" value="Nitroreductase"/>
    <property type="match status" value="1"/>
</dbReference>
<dbReference type="SUPFAM" id="SSF55469">
    <property type="entry name" value="FMN-dependent nitroreductase-like"/>
    <property type="match status" value="1"/>
</dbReference>
<evidence type="ECO:0000259" key="3">
    <source>
        <dbReference type="Pfam" id="PF00881"/>
    </source>
</evidence>
<evidence type="ECO:0000313" key="4">
    <source>
        <dbReference type="EMBL" id="KUH59188.1"/>
    </source>
</evidence>
<dbReference type="RefSeq" id="WP_059053198.1">
    <property type="nucleotide sequence ID" value="NZ_LOJF01000001.1"/>
</dbReference>
<dbReference type="PANTHER" id="PTHR43673:SF10">
    <property type="entry name" value="NADH DEHYDROGENASE_NAD(P)H NITROREDUCTASE XCC3605-RELATED"/>
    <property type="match status" value="1"/>
</dbReference>
<name>A0A117J4Z7_TRASO</name>
<dbReference type="GO" id="GO:0016491">
    <property type="term" value="F:oxidoreductase activity"/>
    <property type="evidence" value="ECO:0007669"/>
    <property type="project" value="UniProtKB-KW"/>
</dbReference>
<dbReference type="InterPro" id="IPR029479">
    <property type="entry name" value="Nitroreductase"/>
</dbReference>
<dbReference type="InterPro" id="IPR000415">
    <property type="entry name" value="Nitroreductase-like"/>
</dbReference>
<dbReference type="PANTHER" id="PTHR43673">
    <property type="entry name" value="NAD(P)H NITROREDUCTASE YDGI-RELATED"/>
    <property type="match status" value="1"/>
</dbReference>
<comment type="similarity">
    <text evidence="1">Belongs to the nitroreductase family.</text>
</comment>
<feature type="domain" description="Nitroreductase" evidence="3">
    <location>
        <begin position="11"/>
        <end position="155"/>
    </location>
</feature>
<dbReference type="Gene3D" id="2.20.180.10">
    <property type="entry name" value="putative fmn-dependent nitroreductase like domains"/>
    <property type="match status" value="1"/>
</dbReference>
<keyword evidence="5" id="KW-1185">Reference proteome</keyword>
<dbReference type="AlphaFoldDB" id="A0A117J4Z7"/>
<accession>A0A117J4Z7</accession>
<dbReference type="CDD" id="cd02062">
    <property type="entry name" value="Nitro_FMN_reductase"/>
    <property type="match status" value="1"/>
</dbReference>
<reference evidence="4 5" key="1">
    <citation type="submission" date="2015-12" db="EMBL/GenBank/DDBJ databases">
        <title>Draft Genome Sequence of Olsenella scatoligenes SK9K4T; a Producer of 3-Methylindole- (skatole) and 4-Methylphenol- (p-cresol) Isolated from Pig Feces.</title>
        <authorList>
            <person name="Li X."/>
            <person name="Borg B."/>
            <person name="Canibe N."/>
        </authorList>
    </citation>
    <scope>NUCLEOTIDE SEQUENCE [LARGE SCALE GENOMIC DNA]</scope>
    <source>
        <strain evidence="4 5">SK9K4</strain>
    </source>
</reference>
<dbReference type="OrthoDB" id="9804207at2"/>
<dbReference type="Gene3D" id="3.40.109.10">
    <property type="entry name" value="NADH Oxidase"/>
    <property type="match status" value="1"/>
</dbReference>
<keyword evidence="2" id="KW-0560">Oxidoreductase</keyword>
<protein>
    <recommendedName>
        <fullName evidence="3">Nitroreductase domain-containing protein</fullName>
    </recommendedName>
</protein>
<dbReference type="STRING" id="1299998.AUL39_02320"/>
<evidence type="ECO:0000313" key="5">
    <source>
        <dbReference type="Proteomes" id="UP000054078"/>
    </source>
</evidence>
<evidence type="ECO:0000256" key="1">
    <source>
        <dbReference type="ARBA" id="ARBA00007118"/>
    </source>
</evidence>
<evidence type="ECO:0000256" key="2">
    <source>
        <dbReference type="ARBA" id="ARBA00023002"/>
    </source>
</evidence>
<gene>
    <name evidence="4" type="ORF">AUL39_02320</name>
</gene>
<dbReference type="Proteomes" id="UP000054078">
    <property type="component" value="Unassembled WGS sequence"/>
</dbReference>